<accession>A0A1L8D0X8</accession>
<dbReference type="STRING" id="661089.ciss_07260"/>
<proteinExistence type="predicted"/>
<evidence type="ECO:0008006" key="3">
    <source>
        <dbReference type="Google" id="ProtNLM"/>
    </source>
</evidence>
<keyword evidence="2" id="KW-1185">Reference proteome</keyword>
<dbReference type="AlphaFoldDB" id="A0A1L8D0X8"/>
<dbReference type="Gene3D" id="1.10.10.10">
    <property type="entry name" value="Winged helix-like DNA-binding domain superfamily/Winged helix DNA-binding domain"/>
    <property type="match status" value="1"/>
</dbReference>
<dbReference type="InterPro" id="IPR036388">
    <property type="entry name" value="WH-like_DNA-bd_sf"/>
</dbReference>
<protein>
    <recommendedName>
        <fullName evidence="3">Transcriptional regulator</fullName>
    </recommendedName>
</protein>
<dbReference type="RefSeq" id="WP_075864976.1">
    <property type="nucleotide sequence ID" value="NZ_BDJL01000017.1"/>
</dbReference>
<sequence length="66" mass="7434">MTEKEKIINYLKSVGEAKTVQQISKDTGIEQKVVLSILNELPRDIVAIEVEPLSGNNTSVKYRFVK</sequence>
<comment type="caution">
    <text evidence="1">The sequence shown here is derived from an EMBL/GenBank/DDBJ whole genome shotgun (WGS) entry which is preliminary data.</text>
</comment>
<evidence type="ECO:0000313" key="1">
    <source>
        <dbReference type="EMBL" id="GAV24793.1"/>
    </source>
</evidence>
<dbReference type="OrthoDB" id="9882956at2"/>
<evidence type="ECO:0000313" key="2">
    <source>
        <dbReference type="Proteomes" id="UP000187338"/>
    </source>
</evidence>
<dbReference type="EMBL" id="BDJL01000017">
    <property type="protein sequence ID" value="GAV24793.1"/>
    <property type="molecule type" value="Genomic_DNA"/>
</dbReference>
<organism evidence="1 2">
    <name type="scientific">Carboxydothermus islandicus</name>
    <dbReference type="NCBI Taxonomy" id="661089"/>
    <lineage>
        <taxon>Bacteria</taxon>
        <taxon>Bacillati</taxon>
        <taxon>Bacillota</taxon>
        <taxon>Clostridia</taxon>
        <taxon>Thermoanaerobacterales</taxon>
        <taxon>Thermoanaerobacteraceae</taxon>
        <taxon>Carboxydothermus</taxon>
    </lineage>
</organism>
<dbReference type="Proteomes" id="UP000187338">
    <property type="component" value="Unassembled WGS sequence"/>
</dbReference>
<gene>
    <name evidence="1" type="ORF">ciss_07260</name>
</gene>
<name>A0A1L8D0X8_9THEO</name>
<reference evidence="2" key="1">
    <citation type="submission" date="2016-12" db="EMBL/GenBank/DDBJ databases">
        <title>Draft Genome Sequences od Carboxydothermus pertinax and islandicus, Hydrogenogenic Carboxydotrophic Bacteria.</title>
        <authorList>
            <person name="Fukuyama Y."/>
            <person name="Ohmae K."/>
            <person name="Yoneda Y."/>
            <person name="Yoshida T."/>
            <person name="Sako Y."/>
        </authorList>
    </citation>
    <scope>NUCLEOTIDE SEQUENCE [LARGE SCALE GENOMIC DNA]</scope>
    <source>
        <strain evidence="2">SET</strain>
    </source>
</reference>